<accession>A0ACC2I0D7</accession>
<organism evidence="1 2">
    <name type="scientific">Boeremia exigua</name>
    <dbReference type="NCBI Taxonomy" id="749465"/>
    <lineage>
        <taxon>Eukaryota</taxon>
        <taxon>Fungi</taxon>
        <taxon>Dikarya</taxon>
        <taxon>Ascomycota</taxon>
        <taxon>Pezizomycotina</taxon>
        <taxon>Dothideomycetes</taxon>
        <taxon>Pleosporomycetidae</taxon>
        <taxon>Pleosporales</taxon>
        <taxon>Pleosporineae</taxon>
        <taxon>Didymellaceae</taxon>
        <taxon>Boeremia</taxon>
    </lineage>
</organism>
<comment type="caution">
    <text evidence="1">The sequence shown here is derived from an EMBL/GenBank/DDBJ whole genome shotgun (WGS) entry which is preliminary data.</text>
</comment>
<dbReference type="Proteomes" id="UP001153331">
    <property type="component" value="Unassembled WGS sequence"/>
</dbReference>
<reference evidence="1" key="1">
    <citation type="submission" date="2022-11" db="EMBL/GenBank/DDBJ databases">
        <title>Genome Sequence of Boeremia exigua.</title>
        <authorList>
            <person name="Buettner E."/>
        </authorList>
    </citation>
    <scope>NUCLEOTIDE SEQUENCE</scope>
    <source>
        <strain evidence="1">CU02</strain>
    </source>
</reference>
<dbReference type="EMBL" id="JAPHNI010000751">
    <property type="protein sequence ID" value="KAJ8108423.1"/>
    <property type="molecule type" value="Genomic_DNA"/>
</dbReference>
<proteinExistence type="predicted"/>
<evidence type="ECO:0000313" key="1">
    <source>
        <dbReference type="EMBL" id="KAJ8108423.1"/>
    </source>
</evidence>
<keyword evidence="2" id="KW-1185">Reference proteome</keyword>
<gene>
    <name evidence="1" type="ORF">OPT61_g8181</name>
</gene>
<sequence length="641" mass="70778">MAPSQSLVNKLKVQLKLSISRLRMTQQKDTAKVKQQRREMAQLIEIGKLQSARIRVENIIRSDITTELHEILELYCELLLARSQLLDQPTPSHSSTPIPLDPALEEAVRSIIYAAPRTEIKELHQVRAYLVEKFGKEVAVAAMEGEGVAERVAKKLEAKTPSEELVDAYLGEIARFYGVPFGAPKTSSDDDDEPSGGVAEEADTEVALSSDGKKDDEREELVKATPPRTVGPQSPLRVVPPSPSTDNVAPKLKLPGAAAAKVQKAAEKKTQPKDNGPGGKIPDVDELSRRFAELKRSKTCELNGIESWSLRPLRSFSPRICDHFDETNEDANIIGMRLHRASNVRENKPSGPHSVRHSSTTGNKRYQFRHSIVASQWKVAAAVAVARIYHKLVVGRSHVEKATAFHDSKVVRNPSQVSVSCQPAICAMSANTNPWQDEYSSTTPHGSGGYQSPPPAQAHGVSNHNPYSAYQDQTSKNQYTPPDHPPPSHSFGQGQSGYQGSTHNDADPWAQYQSPDFNPDPQQPPRNPASPSQGHQFRVPPHNSETQNYQGLNDNNYEVPPGLPPRRTGTDLALPQGQDRSHQIEIMQSYEARGRKDEHDQNVEILQREFPKIDGSLIAAIYGDSQSLSATREMLGELDRE</sequence>
<name>A0ACC2I0D7_9PLEO</name>
<evidence type="ECO:0000313" key="2">
    <source>
        <dbReference type="Proteomes" id="UP001153331"/>
    </source>
</evidence>
<protein>
    <submittedName>
        <fullName evidence="1">Uncharacterized protein</fullName>
    </submittedName>
</protein>